<evidence type="ECO:0000313" key="6">
    <source>
        <dbReference type="Proteomes" id="UP000258613"/>
    </source>
</evidence>
<keyword evidence="2 5" id="KW-0808">Transferase</keyword>
<dbReference type="GeneID" id="37643208"/>
<reference evidence="7" key="1">
    <citation type="submission" date="2017-10" db="EMBL/GenBank/DDBJ databases">
        <title>Phenotypic and genomic properties of facultatively anaerobic sulfur-reducing natronoarchaea from hypersaline soda lakes.</title>
        <authorList>
            <person name="Sorokin D.Y."/>
            <person name="Kublanov I.V."/>
            <person name="Roman P."/>
            <person name="Sinninghe Damste J.S."/>
            <person name="Golyshin P.N."/>
            <person name="Rojo D."/>
            <person name="Ciordia S."/>
            <person name="Mena Md.C."/>
            <person name="Ferrer M."/>
            <person name="Messina E."/>
            <person name="Smedile F."/>
            <person name="La Spada G."/>
            <person name="La Cono V."/>
            <person name="Yakimov M.M."/>
        </authorList>
    </citation>
    <scope>NUCLEOTIDE SEQUENCE [LARGE SCALE GENOMIC DNA]</scope>
    <source>
        <strain evidence="7">AArc1</strain>
    </source>
</reference>
<sequence>MAANQSDDALQDLPPSSKFIYKTLEDSGPMTLKALTEETLLSSRTVRYGLDQLEDAGFVDSSPALHDGRQTCYRLSTSEESTTGSESAVVSPEWVKARLEEFQRDDPSLRLVEADCEYECGHIPGAVAIDVLSDLVDVNGCGIADKRCFEEYVGSRGITEDSTVVIYSIDENQYAAYLYWLFKYYRHTDVRLLDGGKQRWKDVGGLLTTDRPDVTEQTYVAHLPDERIRAYRSDVESALASEITLVDVRSTAEYHGEKTQPPNKSLPEARTAGHIPGTIHIVWSDVIDDDGRFKDEPELERLFTEHDVRPDRETIVYCHVGERSSIVWFVLSELLEFDGVANYDGSWIEWGNLIDAPVEKAGDS</sequence>
<dbReference type="Proteomes" id="UP000258613">
    <property type="component" value="Chromosome"/>
</dbReference>
<dbReference type="OrthoDB" id="10492at2157"/>
<evidence type="ECO:0000256" key="2">
    <source>
        <dbReference type="RuleBase" id="RU000507"/>
    </source>
</evidence>
<reference evidence="5" key="3">
    <citation type="journal article" date="2019" name="Int. J. Syst. Evol. Microbiol.">
        <title>Natronolimnobius sulfurireducens sp. nov. and Halalkaliarchaeum desulfuricum gen. nov., sp. nov., the first sulfur-respiring alkaliphilic haloarchaea from hypersaline alkaline lakes.</title>
        <authorList>
            <person name="Sorokin D.Y."/>
            <person name="Yakimov M."/>
            <person name="Messina E."/>
            <person name="Merkel A.Y."/>
            <person name="Bale N.J."/>
            <person name="Sinninghe Damste J.S."/>
        </authorList>
    </citation>
    <scope>NUCLEOTIDE SEQUENCE</scope>
    <source>
        <strain evidence="5">AArc-Mg</strain>
        <strain evidence="4">AArc1</strain>
    </source>
</reference>
<protein>
    <recommendedName>
        <fullName evidence="2">Sulfurtransferase</fullName>
    </recommendedName>
</protein>
<dbReference type="GO" id="GO:0004792">
    <property type="term" value="F:thiosulfate-cyanide sulfurtransferase activity"/>
    <property type="evidence" value="ECO:0007669"/>
    <property type="project" value="InterPro"/>
</dbReference>
<dbReference type="PROSITE" id="PS50206">
    <property type="entry name" value="RHODANESE_3"/>
    <property type="match status" value="2"/>
</dbReference>
<evidence type="ECO:0000256" key="1">
    <source>
        <dbReference type="ARBA" id="ARBA00022737"/>
    </source>
</evidence>
<dbReference type="PANTHER" id="PTHR43855:SF1">
    <property type="entry name" value="THIOSULFATE SULFURTRANSFERASE"/>
    <property type="match status" value="1"/>
</dbReference>
<dbReference type="CDD" id="cd01449">
    <property type="entry name" value="TST_Repeat_2"/>
    <property type="match status" value="1"/>
</dbReference>
<dbReference type="PROSITE" id="PS00683">
    <property type="entry name" value="RHODANESE_2"/>
    <property type="match status" value="1"/>
</dbReference>
<keyword evidence="6" id="KW-1185">Reference proteome</keyword>
<dbReference type="PROSITE" id="PS00380">
    <property type="entry name" value="RHODANESE_1"/>
    <property type="match status" value="1"/>
</dbReference>
<dbReference type="SUPFAM" id="SSF46785">
    <property type="entry name" value="Winged helix' DNA-binding domain"/>
    <property type="match status" value="1"/>
</dbReference>
<keyword evidence="1" id="KW-0677">Repeat</keyword>
<reference evidence="6" key="2">
    <citation type="submission" date="2018-02" db="EMBL/GenBank/DDBJ databases">
        <title>Phenotypic and genomic properties of facultatively anaerobic sulfur-reducing natronoarchaea from hypersaline soda lakes.</title>
        <authorList>
            <person name="Sorokin D.Y."/>
            <person name="Kublanov I.V."/>
            <person name="Roman P."/>
            <person name="Sinninghe Damste J.S."/>
            <person name="Golyshin P.N."/>
            <person name="Rojo D."/>
            <person name="Ciordia S."/>
            <person name="Mena M.D.C."/>
            <person name="Ferrer M."/>
            <person name="Messina E."/>
            <person name="Smedile F."/>
            <person name="La Spada G."/>
            <person name="La Cono V."/>
            <person name="Yakimov M.M."/>
        </authorList>
    </citation>
    <scope>NUCLEOTIDE SEQUENCE [LARGE SCALE GENOMIC DNA]</scope>
    <source>
        <strain evidence="6">AArc-Mg</strain>
    </source>
</reference>
<dbReference type="InterPro" id="IPR011991">
    <property type="entry name" value="ArsR-like_HTH"/>
</dbReference>
<evidence type="ECO:0000313" key="5">
    <source>
        <dbReference type="EMBL" id="AXR82707.1"/>
    </source>
</evidence>
<accession>A0A346PCT5</accession>
<evidence type="ECO:0000313" key="7">
    <source>
        <dbReference type="Proteomes" id="UP000258707"/>
    </source>
</evidence>
<gene>
    <name evidence="4" type="ORF">AArc1_0989</name>
    <name evidence="5" type="ORF">AArcMg_2717</name>
</gene>
<accession>A0A346PT62</accession>
<dbReference type="RefSeq" id="WP_117363516.1">
    <property type="nucleotide sequence ID" value="NZ_CP024047.1"/>
</dbReference>
<dbReference type="InterPro" id="IPR036388">
    <property type="entry name" value="WH-like_DNA-bd_sf"/>
</dbReference>
<feature type="domain" description="Rhodanese" evidence="3">
    <location>
        <begin position="117"/>
        <end position="209"/>
    </location>
</feature>
<dbReference type="Gene3D" id="3.40.250.10">
    <property type="entry name" value="Rhodanese-like domain"/>
    <property type="match status" value="2"/>
</dbReference>
<dbReference type="InterPro" id="IPR001307">
    <property type="entry name" value="Thiosulphate_STrfase_CS"/>
</dbReference>
<feature type="domain" description="Rhodanese" evidence="3">
    <location>
        <begin position="239"/>
        <end position="359"/>
    </location>
</feature>
<dbReference type="PANTHER" id="PTHR43855">
    <property type="entry name" value="THIOSULFATE SULFURTRANSFERASE"/>
    <property type="match status" value="1"/>
</dbReference>
<dbReference type="EMBL" id="CP027033">
    <property type="protein sequence ID" value="AXR82707.1"/>
    <property type="molecule type" value="Genomic_DNA"/>
</dbReference>
<name>A0A346PT62_9EURY</name>
<evidence type="ECO:0000259" key="3">
    <source>
        <dbReference type="PROSITE" id="PS50206"/>
    </source>
</evidence>
<dbReference type="SUPFAM" id="SSF52821">
    <property type="entry name" value="Rhodanese/Cell cycle control phosphatase"/>
    <property type="match status" value="2"/>
</dbReference>
<dbReference type="GO" id="GO:0003700">
    <property type="term" value="F:DNA-binding transcription factor activity"/>
    <property type="evidence" value="ECO:0007669"/>
    <property type="project" value="InterPro"/>
</dbReference>
<dbReference type="InterPro" id="IPR036390">
    <property type="entry name" value="WH_DNA-bd_sf"/>
</dbReference>
<dbReference type="InterPro" id="IPR051126">
    <property type="entry name" value="Thiosulfate_sulfurtransferase"/>
</dbReference>
<dbReference type="EMBL" id="CP024047">
    <property type="protein sequence ID" value="AXR77330.1"/>
    <property type="molecule type" value="Genomic_DNA"/>
</dbReference>
<dbReference type="SMART" id="SM00450">
    <property type="entry name" value="RHOD"/>
    <property type="match status" value="2"/>
</dbReference>
<dbReference type="InterPro" id="IPR000835">
    <property type="entry name" value="HTH_MarR-typ"/>
</dbReference>
<dbReference type="InterPro" id="IPR036873">
    <property type="entry name" value="Rhodanese-like_dom_sf"/>
</dbReference>
<dbReference type="Pfam" id="PF00581">
    <property type="entry name" value="Rhodanese"/>
    <property type="match status" value="2"/>
</dbReference>
<dbReference type="Proteomes" id="UP000258707">
    <property type="component" value="Chromosome"/>
</dbReference>
<dbReference type="KEGG" id="nan:AArc1_0989"/>
<evidence type="ECO:0000313" key="4">
    <source>
        <dbReference type="EMBL" id="AXR77330.1"/>
    </source>
</evidence>
<dbReference type="CDD" id="cd00090">
    <property type="entry name" value="HTH_ARSR"/>
    <property type="match status" value="1"/>
</dbReference>
<dbReference type="Pfam" id="PF01047">
    <property type="entry name" value="MarR"/>
    <property type="match status" value="1"/>
</dbReference>
<organism evidence="5 6">
    <name type="scientific">Natrarchaeobaculum sulfurireducens</name>
    <dbReference type="NCBI Taxonomy" id="2044521"/>
    <lineage>
        <taxon>Archaea</taxon>
        <taxon>Methanobacteriati</taxon>
        <taxon>Methanobacteriota</taxon>
        <taxon>Stenosarchaea group</taxon>
        <taxon>Halobacteria</taxon>
        <taxon>Halobacteriales</taxon>
        <taxon>Natrialbaceae</taxon>
        <taxon>Natrarchaeobaculum</taxon>
    </lineage>
</organism>
<dbReference type="Gene3D" id="1.10.10.10">
    <property type="entry name" value="Winged helix-like DNA-binding domain superfamily/Winged helix DNA-binding domain"/>
    <property type="match status" value="1"/>
</dbReference>
<dbReference type="CDD" id="cd01448">
    <property type="entry name" value="TST_Repeat_1"/>
    <property type="match status" value="1"/>
</dbReference>
<dbReference type="AlphaFoldDB" id="A0A346PT62"/>
<dbReference type="InterPro" id="IPR001763">
    <property type="entry name" value="Rhodanese-like_dom"/>
</dbReference>
<dbReference type="KEGG" id="nag:AArcMg_2717"/>
<proteinExistence type="predicted"/>